<gene>
    <name evidence="5" type="ORF">ACFOW3_02050</name>
</gene>
<protein>
    <submittedName>
        <fullName evidence="5">GNAT family N-acetyltransferase</fullName>
        <ecNumber evidence="5">2.3.-.-</ecNumber>
    </submittedName>
</protein>
<accession>A0ABV8D5E2</accession>
<keyword evidence="6" id="KW-1185">Reference proteome</keyword>
<dbReference type="InterPro" id="IPR016181">
    <property type="entry name" value="Acyl_CoA_acyltransferase"/>
</dbReference>
<reference evidence="6" key="1">
    <citation type="journal article" date="2019" name="Int. J. Syst. Evol. Microbiol.">
        <title>The Global Catalogue of Microorganisms (GCM) 10K type strain sequencing project: providing services to taxonomists for standard genome sequencing and annotation.</title>
        <authorList>
            <consortium name="The Broad Institute Genomics Platform"/>
            <consortium name="The Broad Institute Genome Sequencing Center for Infectious Disease"/>
            <person name="Wu L."/>
            <person name="Ma J."/>
        </authorList>
    </citation>
    <scope>NUCLEOTIDE SEQUENCE [LARGE SCALE GENOMIC DNA]</scope>
    <source>
        <strain evidence="6">CCUG 2113</strain>
    </source>
</reference>
<dbReference type="Proteomes" id="UP001595693">
    <property type="component" value="Unassembled WGS sequence"/>
</dbReference>
<feature type="domain" description="N-acetyltransferase" evidence="4">
    <location>
        <begin position="17"/>
        <end position="160"/>
    </location>
</feature>
<dbReference type="InterPro" id="IPR051531">
    <property type="entry name" value="N-acetyltransferase"/>
</dbReference>
<proteinExistence type="inferred from homology"/>
<sequence length="160" mass="18165">MLQNYVLLREFLPRDQEVFCSLQEDQDVGQFVDWLPRTRYQAEVAFWDALEQQVMPIRSRFFYAVEVDSIVAGSVGFTLLSGGSADCGWFLRKNFWGKGIGTKAVALLVEDAFVKGISKLRASARSQNIGSIRVAEKCGFQRLGEKNGRVFFEVIDNRKI</sequence>
<evidence type="ECO:0000313" key="5">
    <source>
        <dbReference type="EMBL" id="MFC3933397.1"/>
    </source>
</evidence>
<keyword evidence="2 5" id="KW-0012">Acyltransferase</keyword>
<dbReference type="GO" id="GO:0016746">
    <property type="term" value="F:acyltransferase activity"/>
    <property type="evidence" value="ECO:0007669"/>
    <property type="project" value="UniProtKB-KW"/>
</dbReference>
<dbReference type="Gene3D" id="3.40.630.30">
    <property type="match status" value="1"/>
</dbReference>
<dbReference type="PROSITE" id="PS51186">
    <property type="entry name" value="GNAT"/>
    <property type="match status" value="1"/>
</dbReference>
<dbReference type="CDD" id="cd04301">
    <property type="entry name" value="NAT_SF"/>
    <property type="match status" value="1"/>
</dbReference>
<dbReference type="Pfam" id="PF13302">
    <property type="entry name" value="Acetyltransf_3"/>
    <property type="match status" value="1"/>
</dbReference>
<keyword evidence="1 5" id="KW-0808">Transferase</keyword>
<comment type="caution">
    <text evidence="5">The sequence shown here is derived from an EMBL/GenBank/DDBJ whole genome shotgun (WGS) entry which is preliminary data.</text>
</comment>
<evidence type="ECO:0000256" key="2">
    <source>
        <dbReference type="ARBA" id="ARBA00023315"/>
    </source>
</evidence>
<dbReference type="EMBL" id="JBHSAJ010000002">
    <property type="protein sequence ID" value="MFC3933397.1"/>
    <property type="molecule type" value="Genomic_DNA"/>
</dbReference>
<evidence type="ECO:0000259" key="4">
    <source>
        <dbReference type="PROSITE" id="PS51186"/>
    </source>
</evidence>
<dbReference type="PANTHER" id="PTHR43792">
    <property type="entry name" value="GNAT FAMILY, PUTATIVE (AFU_ORTHOLOGUE AFUA_3G00765)-RELATED-RELATED"/>
    <property type="match status" value="1"/>
</dbReference>
<name>A0ABV8D5E2_9BURK</name>
<dbReference type="RefSeq" id="WP_055398964.1">
    <property type="nucleotide sequence ID" value="NZ_JAMXAX010000001.1"/>
</dbReference>
<dbReference type="PANTHER" id="PTHR43792:SF8">
    <property type="entry name" value="[RIBOSOMAL PROTEIN US5]-ALANINE N-ACETYLTRANSFERASE"/>
    <property type="match status" value="1"/>
</dbReference>
<evidence type="ECO:0000256" key="1">
    <source>
        <dbReference type="ARBA" id="ARBA00022679"/>
    </source>
</evidence>
<comment type="similarity">
    <text evidence="3">Belongs to the acetyltransferase family. RimJ subfamily.</text>
</comment>
<dbReference type="InterPro" id="IPR000182">
    <property type="entry name" value="GNAT_dom"/>
</dbReference>
<evidence type="ECO:0000313" key="6">
    <source>
        <dbReference type="Proteomes" id="UP001595693"/>
    </source>
</evidence>
<dbReference type="EC" id="2.3.-.-" evidence="5"/>
<organism evidence="5 6">
    <name type="scientific">Acidovorax facilis</name>
    <dbReference type="NCBI Taxonomy" id="12917"/>
    <lineage>
        <taxon>Bacteria</taxon>
        <taxon>Pseudomonadati</taxon>
        <taxon>Pseudomonadota</taxon>
        <taxon>Betaproteobacteria</taxon>
        <taxon>Burkholderiales</taxon>
        <taxon>Comamonadaceae</taxon>
        <taxon>Acidovorax</taxon>
    </lineage>
</organism>
<dbReference type="SUPFAM" id="SSF55729">
    <property type="entry name" value="Acyl-CoA N-acyltransferases (Nat)"/>
    <property type="match status" value="1"/>
</dbReference>
<evidence type="ECO:0000256" key="3">
    <source>
        <dbReference type="ARBA" id="ARBA00038502"/>
    </source>
</evidence>